<dbReference type="PANTHER" id="PTHR23292">
    <property type="entry name" value="LIPOPOLYSACCHARIDE-INDUCED TUMOR NECROSIS FACTOR-ALPHA FACTOR"/>
    <property type="match status" value="1"/>
</dbReference>
<keyword evidence="5" id="KW-0479">Metal-binding</keyword>
<dbReference type="GO" id="GO:0098574">
    <property type="term" value="C:cytoplasmic side of lysosomal membrane"/>
    <property type="evidence" value="ECO:0007669"/>
    <property type="project" value="TreeGrafter"/>
</dbReference>
<dbReference type="GO" id="GO:0005634">
    <property type="term" value="C:nucleus"/>
    <property type="evidence" value="ECO:0007669"/>
    <property type="project" value="TreeGrafter"/>
</dbReference>
<organism evidence="10 11">
    <name type="scientific">Schistosoma mekongi</name>
    <name type="common">Parasitic worm</name>
    <dbReference type="NCBI Taxonomy" id="38744"/>
    <lineage>
        <taxon>Eukaryota</taxon>
        <taxon>Metazoa</taxon>
        <taxon>Spiralia</taxon>
        <taxon>Lophotrochozoa</taxon>
        <taxon>Platyhelminthes</taxon>
        <taxon>Trematoda</taxon>
        <taxon>Digenea</taxon>
        <taxon>Strigeidida</taxon>
        <taxon>Schistosomatoidea</taxon>
        <taxon>Schistosomatidae</taxon>
        <taxon>Schistosoma</taxon>
    </lineage>
</organism>
<accession>A0AAE1ZK65</accession>
<evidence type="ECO:0000256" key="3">
    <source>
        <dbReference type="ARBA" id="ARBA00004630"/>
    </source>
</evidence>
<comment type="subcellular location">
    <subcellularLocation>
        <location evidence="2">Endosome membrane</location>
        <topology evidence="2">Peripheral membrane protein</topology>
    </subcellularLocation>
    <subcellularLocation>
        <location evidence="1">Late endosome membrane</location>
    </subcellularLocation>
    <subcellularLocation>
        <location evidence="3">Lysosome membrane</location>
        <topology evidence="3">Peripheral membrane protein</topology>
        <orientation evidence="3">Cytoplasmic side</orientation>
    </subcellularLocation>
</comment>
<comment type="caution">
    <text evidence="10">The sequence shown here is derived from an EMBL/GenBank/DDBJ whole genome shotgun (WGS) entry which is preliminary data.</text>
</comment>
<evidence type="ECO:0000256" key="5">
    <source>
        <dbReference type="ARBA" id="ARBA00022723"/>
    </source>
</evidence>
<dbReference type="EMBL" id="JALJAT010000001">
    <property type="protein sequence ID" value="KAK4474839.1"/>
    <property type="molecule type" value="Genomic_DNA"/>
</dbReference>
<evidence type="ECO:0000313" key="11">
    <source>
        <dbReference type="Proteomes" id="UP001292079"/>
    </source>
</evidence>
<proteinExistence type="inferred from homology"/>
<dbReference type="Proteomes" id="UP001292079">
    <property type="component" value="Unassembled WGS sequence"/>
</dbReference>
<dbReference type="PROSITE" id="PS51837">
    <property type="entry name" value="LITAF"/>
    <property type="match status" value="1"/>
</dbReference>
<keyword evidence="7" id="KW-0472">Membrane</keyword>
<evidence type="ECO:0000256" key="8">
    <source>
        <dbReference type="SAM" id="MobiDB-lite"/>
    </source>
</evidence>
<dbReference type="AlphaFoldDB" id="A0AAE1ZK65"/>
<reference evidence="10" key="1">
    <citation type="submission" date="2022-04" db="EMBL/GenBank/DDBJ databases">
        <authorList>
            <person name="Xu L."/>
            <person name="Lv Z."/>
        </authorList>
    </citation>
    <scope>NUCLEOTIDE SEQUENCE</scope>
    <source>
        <strain evidence="10">LV_2022a</strain>
    </source>
</reference>
<evidence type="ECO:0000256" key="6">
    <source>
        <dbReference type="ARBA" id="ARBA00022833"/>
    </source>
</evidence>
<evidence type="ECO:0000256" key="4">
    <source>
        <dbReference type="ARBA" id="ARBA00005975"/>
    </source>
</evidence>
<feature type="region of interest" description="Disordered" evidence="8">
    <location>
        <begin position="1"/>
        <end position="28"/>
    </location>
</feature>
<dbReference type="InterPro" id="IPR037519">
    <property type="entry name" value="LITAF_fam"/>
</dbReference>
<evidence type="ECO:0000256" key="1">
    <source>
        <dbReference type="ARBA" id="ARBA00004414"/>
    </source>
</evidence>
<evidence type="ECO:0000256" key="2">
    <source>
        <dbReference type="ARBA" id="ARBA00004481"/>
    </source>
</evidence>
<dbReference type="GO" id="GO:0098560">
    <property type="term" value="C:cytoplasmic side of late endosome membrane"/>
    <property type="evidence" value="ECO:0007669"/>
    <property type="project" value="TreeGrafter"/>
</dbReference>
<reference evidence="10" key="2">
    <citation type="journal article" date="2023" name="Infect Dis Poverty">
        <title>Chromosome-scale genome of the human blood fluke Schistosoma mekongi and its implications for public health.</title>
        <authorList>
            <person name="Zhou M."/>
            <person name="Xu L."/>
            <person name="Xu D."/>
            <person name="Chen W."/>
            <person name="Khan J."/>
            <person name="Hu Y."/>
            <person name="Huang H."/>
            <person name="Wei H."/>
            <person name="Zhang Y."/>
            <person name="Chusongsang P."/>
            <person name="Tanasarnprasert K."/>
            <person name="Hu X."/>
            <person name="Limpanont Y."/>
            <person name="Lv Z."/>
        </authorList>
    </citation>
    <scope>NUCLEOTIDE SEQUENCE</scope>
    <source>
        <strain evidence="10">LV_2022a</strain>
    </source>
</reference>
<name>A0AAE1ZK65_SCHME</name>
<dbReference type="PANTHER" id="PTHR23292:SF45">
    <property type="entry name" value="LIPOPOLYSACCHARIDE-INDUCED TUMOR NECROSIS FACTOR-ALPHA FACTOR HOMOLOG"/>
    <property type="match status" value="1"/>
</dbReference>
<evidence type="ECO:0000313" key="10">
    <source>
        <dbReference type="EMBL" id="KAK4474839.1"/>
    </source>
</evidence>
<dbReference type="InterPro" id="IPR006629">
    <property type="entry name" value="LITAF"/>
</dbReference>
<comment type="similarity">
    <text evidence="4">Belongs to the CDIP1/LITAF family.</text>
</comment>
<dbReference type="Pfam" id="PF10601">
    <property type="entry name" value="zf-LITAF-like"/>
    <property type="match status" value="1"/>
</dbReference>
<feature type="domain" description="LITAF" evidence="9">
    <location>
        <begin position="45"/>
        <end position="96"/>
    </location>
</feature>
<evidence type="ECO:0000256" key="7">
    <source>
        <dbReference type="ARBA" id="ARBA00023136"/>
    </source>
</evidence>
<keyword evidence="6" id="KW-0862">Zinc</keyword>
<protein>
    <recommendedName>
        <fullName evidence="9">LITAF domain-containing protein</fullName>
    </recommendedName>
</protein>
<evidence type="ECO:0000259" key="9">
    <source>
        <dbReference type="PROSITE" id="PS51837"/>
    </source>
</evidence>
<keyword evidence="11" id="KW-1185">Reference proteome</keyword>
<sequence>MTDPNTRVVASAPPVSSPLPPTPPPPYEDPLEYVVPPPQYEERLPEVIVEQPPIIIFKWNPVGMNCPYCHHDIVTKIRSESGLLAWLLCGAMFLTG</sequence>
<dbReference type="GO" id="GO:0008270">
    <property type="term" value="F:zinc ion binding"/>
    <property type="evidence" value="ECO:0007669"/>
    <property type="project" value="TreeGrafter"/>
</dbReference>
<gene>
    <name evidence="10" type="ORF">MN116_001954</name>
</gene>
<feature type="compositionally biased region" description="Pro residues" evidence="8">
    <location>
        <begin position="15"/>
        <end position="28"/>
    </location>
</feature>